<keyword evidence="4 7" id="KW-0812">Transmembrane</keyword>
<dbReference type="InterPro" id="IPR011701">
    <property type="entry name" value="MFS"/>
</dbReference>
<dbReference type="EMBL" id="VSSQ01059421">
    <property type="protein sequence ID" value="MPN12983.1"/>
    <property type="molecule type" value="Genomic_DNA"/>
</dbReference>
<dbReference type="AlphaFoldDB" id="A0A645FLA1"/>
<evidence type="ECO:0000313" key="9">
    <source>
        <dbReference type="EMBL" id="MPN12983.1"/>
    </source>
</evidence>
<reference evidence="9" key="1">
    <citation type="submission" date="2019-08" db="EMBL/GenBank/DDBJ databases">
        <authorList>
            <person name="Kucharzyk K."/>
            <person name="Murdoch R.W."/>
            <person name="Higgins S."/>
            <person name="Loffler F."/>
        </authorList>
    </citation>
    <scope>NUCLEOTIDE SEQUENCE</scope>
</reference>
<evidence type="ECO:0000256" key="4">
    <source>
        <dbReference type="ARBA" id="ARBA00022692"/>
    </source>
</evidence>
<evidence type="ECO:0000256" key="2">
    <source>
        <dbReference type="ARBA" id="ARBA00008335"/>
    </source>
</evidence>
<dbReference type="Pfam" id="PF07690">
    <property type="entry name" value="MFS_1"/>
    <property type="match status" value="1"/>
</dbReference>
<sequence length="184" mass="19430">MLSFFFYCAGEASVGLWAATYFVSVRGVDPSVAASWGSLFFFGIMGGRMISGLLAMRVKERTLINTGILIAVLGALLLALPLPQVVSLAGLLLFGLGCAPIFPNLIHITPQRFGANYSQAVIGLQMAAAYVGATLMPPVVGWVGQSIGFSGLPYFLLACLALLYMTILVCNKKTGFGLVKEEAA</sequence>
<keyword evidence="6 7" id="KW-0472">Membrane</keyword>
<dbReference type="PROSITE" id="PS50850">
    <property type="entry name" value="MFS"/>
    <property type="match status" value="1"/>
</dbReference>
<protein>
    <recommendedName>
        <fullName evidence="8">Major facilitator superfamily (MFS) profile domain-containing protein</fullName>
    </recommendedName>
</protein>
<keyword evidence="5 7" id="KW-1133">Transmembrane helix</keyword>
<comment type="subcellular location">
    <subcellularLocation>
        <location evidence="1">Endomembrane system</location>
        <topology evidence="1">Multi-pass membrane protein</topology>
    </subcellularLocation>
</comment>
<evidence type="ECO:0000256" key="1">
    <source>
        <dbReference type="ARBA" id="ARBA00004127"/>
    </source>
</evidence>
<dbReference type="PANTHER" id="PTHR23514">
    <property type="entry name" value="BYPASS OF STOP CODON PROTEIN 6"/>
    <property type="match status" value="1"/>
</dbReference>
<feature type="transmembrane region" description="Helical" evidence="7">
    <location>
        <begin position="152"/>
        <end position="170"/>
    </location>
</feature>
<evidence type="ECO:0000256" key="6">
    <source>
        <dbReference type="ARBA" id="ARBA00023136"/>
    </source>
</evidence>
<dbReference type="GO" id="GO:0012505">
    <property type="term" value="C:endomembrane system"/>
    <property type="evidence" value="ECO:0007669"/>
    <property type="project" value="UniProtKB-SubCell"/>
</dbReference>
<feature type="transmembrane region" description="Helical" evidence="7">
    <location>
        <begin position="63"/>
        <end position="82"/>
    </location>
</feature>
<comment type="similarity">
    <text evidence="2">Belongs to the major facilitator superfamily.</text>
</comment>
<evidence type="ECO:0000256" key="5">
    <source>
        <dbReference type="ARBA" id="ARBA00022989"/>
    </source>
</evidence>
<accession>A0A645FLA1</accession>
<proteinExistence type="inferred from homology"/>
<feature type="transmembrane region" description="Helical" evidence="7">
    <location>
        <begin position="34"/>
        <end position="56"/>
    </location>
</feature>
<comment type="caution">
    <text evidence="9">The sequence shown here is derived from an EMBL/GenBank/DDBJ whole genome shotgun (WGS) entry which is preliminary data.</text>
</comment>
<evidence type="ECO:0000256" key="7">
    <source>
        <dbReference type="SAM" id="Phobius"/>
    </source>
</evidence>
<evidence type="ECO:0000256" key="3">
    <source>
        <dbReference type="ARBA" id="ARBA00022448"/>
    </source>
</evidence>
<dbReference type="SUPFAM" id="SSF103473">
    <property type="entry name" value="MFS general substrate transporter"/>
    <property type="match status" value="1"/>
</dbReference>
<gene>
    <name evidence="9" type="ORF">SDC9_160303</name>
</gene>
<name>A0A645FLA1_9ZZZZ</name>
<dbReference type="Gene3D" id="1.20.1250.20">
    <property type="entry name" value="MFS general substrate transporter like domains"/>
    <property type="match status" value="1"/>
</dbReference>
<organism evidence="9">
    <name type="scientific">bioreactor metagenome</name>
    <dbReference type="NCBI Taxonomy" id="1076179"/>
    <lineage>
        <taxon>unclassified sequences</taxon>
        <taxon>metagenomes</taxon>
        <taxon>ecological metagenomes</taxon>
    </lineage>
</organism>
<dbReference type="InterPro" id="IPR020846">
    <property type="entry name" value="MFS_dom"/>
</dbReference>
<keyword evidence="3" id="KW-0813">Transport</keyword>
<feature type="transmembrane region" description="Helical" evidence="7">
    <location>
        <begin position="88"/>
        <end position="108"/>
    </location>
</feature>
<dbReference type="PANTHER" id="PTHR23514:SF3">
    <property type="entry name" value="BYPASS OF STOP CODON PROTEIN 6"/>
    <property type="match status" value="1"/>
</dbReference>
<dbReference type="GO" id="GO:0016020">
    <property type="term" value="C:membrane"/>
    <property type="evidence" value="ECO:0007669"/>
    <property type="project" value="TreeGrafter"/>
</dbReference>
<dbReference type="InterPro" id="IPR051788">
    <property type="entry name" value="MFS_Transporter"/>
</dbReference>
<evidence type="ECO:0000259" key="8">
    <source>
        <dbReference type="PROSITE" id="PS50850"/>
    </source>
</evidence>
<feature type="transmembrane region" description="Helical" evidence="7">
    <location>
        <begin position="120"/>
        <end position="140"/>
    </location>
</feature>
<feature type="domain" description="Major facilitator superfamily (MFS) profile" evidence="8">
    <location>
        <begin position="1"/>
        <end position="184"/>
    </location>
</feature>
<dbReference type="GO" id="GO:0022857">
    <property type="term" value="F:transmembrane transporter activity"/>
    <property type="evidence" value="ECO:0007669"/>
    <property type="project" value="InterPro"/>
</dbReference>
<dbReference type="InterPro" id="IPR036259">
    <property type="entry name" value="MFS_trans_sf"/>
</dbReference>